<dbReference type="InterPro" id="IPR016729">
    <property type="entry name" value="FADD"/>
</dbReference>
<dbReference type="InterPro" id="IPR000488">
    <property type="entry name" value="Death_dom"/>
</dbReference>
<reference evidence="2" key="1">
    <citation type="journal article" date="2008" name="Nature">
        <title>The amphioxus genome and the evolution of the chordate karyotype.</title>
        <authorList>
            <consortium name="US DOE Joint Genome Institute (JGI-PGF)"/>
            <person name="Putnam N.H."/>
            <person name="Butts T."/>
            <person name="Ferrier D.E.K."/>
            <person name="Furlong R.F."/>
            <person name="Hellsten U."/>
            <person name="Kawashima T."/>
            <person name="Robinson-Rechavi M."/>
            <person name="Shoguchi E."/>
            <person name="Terry A."/>
            <person name="Yu J.-K."/>
            <person name="Benito-Gutierrez E.L."/>
            <person name="Dubchak I."/>
            <person name="Garcia-Fernandez J."/>
            <person name="Gibson-Brown J.J."/>
            <person name="Grigoriev I.V."/>
            <person name="Horton A.C."/>
            <person name="de Jong P.J."/>
            <person name="Jurka J."/>
            <person name="Kapitonov V.V."/>
            <person name="Kohara Y."/>
            <person name="Kuroki Y."/>
            <person name="Lindquist E."/>
            <person name="Lucas S."/>
            <person name="Osoegawa K."/>
            <person name="Pennacchio L.A."/>
            <person name="Salamov A.A."/>
            <person name="Satou Y."/>
            <person name="Sauka-Spengler T."/>
            <person name="Schmutz J."/>
            <person name="Shin-I T."/>
            <person name="Toyoda A."/>
            <person name="Bronner-Fraser M."/>
            <person name="Fujiyama A."/>
            <person name="Holland L.Z."/>
            <person name="Holland P.W.H."/>
            <person name="Satoh N."/>
            <person name="Rokhsar D.S."/>
        </authorList>
    </citation>
    <scope>NUCLEOTIDE SEQUENCE [LARGE SCALE GENOMIC DNA]</scope>
    <source>
        <strain evidence="2">S238N-H82</strain>
        <tissue evidence="2">Testes</tissue>
    </source>
</reference>
<dbReference type="FunFam" id="1.10.533.10:FF:000059">
    <property type="entry name" value="Fas-associated via death domain"/>
    <property type="match status" value="1"/>
</dbReference>
<dbReference type="Gene3D" id="1.10.533.10">
    <property type="entry name" value="Death Domain, Fas"/>
    <property type="match status" value="1"/>
</dbReference>
<gene>
    <name evidence="2" type="ORF">BRAFLDRAFT_82838</name>
</gene>
<dbReference type="PROSITE" id="PS50017">
    <property type="entry name" value="DEATH_DOMAIN"/>
    <property type="match status" value="1"/>
</dbReference>
<dbReference type="STRING" id="7739.C3Y797"/>
<evidence type="ECO:0000259" key="1">
    <source>
        <dbReference type="PROSITE" id="PS50017"/>
    </source>
</evidence>
<dbReference type="AlphaFoldDB" id="C3Y797"/>
<organism>
    <name type="scientific">Branchiostoma floridae</name>
    <name type="common">Florida lancelet</name>
    <name type="synonym">Amphioxus</name>
    <dbReference type="NCBI Taxonomy" id="7739"/>
    <lineage>
        <taxon>Eukaryota</taxon>
        <taxon>Metazoa</taxon>
        <taxon>Chordata</taxon>
        <taxon>Cephalochordata</taxon>
        <taxon>Leptocardii</taxon>
        <taxon>Amphioxiformes</taxon>
        <taxon>Branchiostomatidae</taxon>
        <taxon>Branchiostoma</taxon>
    </lineage>
</organism>
<dbReference type="SUPFAM" id="SSF47986">
    <property type="entry name" value="DEATH domain"/>
    <property type="match status" value="1"/>
</dbReference>
<evidence type="ECO:0000313" key="2">
    <source>
        <dbReference type="EMBL" id="EEN63725.1"/>
    </source>
</evidence>
<feature type="domain" description="Death" evidence="1">
    <location>
        <begin position="60"/>
        <end position="130"/>
    </location>
</feature>
<dbReference type="CDD" id="cd01670">
    <property type="entry name" value="Death"/>
    <property type="match status" value="1"/>
</dbReference>
<dbReference type="InParanoid" id="C3Y797"/>
<name>C3Y797_BRAFL</name>
<dbReference type="GO" id="GO:0007165">
    <property type="term" value="P:signal transduction"/>
    <property type="evidence" value="ECO:0007669"/>
    <property type="project" value="InterPro"/>
</dbReference>
<proteinExistence type="predicted"/>
<dbReference type="EMBL" id="GG666489">
    <property type="protein sequence ID" value="EEN63725.1"/>
    <property type="molecule type" value="Genomic_DNA"/>
</dbReference>
<protein>
    <recommendedName>
        <fullName evidence="1">Death domain-containing protein</fullName>
    </recommendedName>
</protein>
<dbReference type="PANTHER" id="PTHR15077">
    <property type="entry name" value="FAS-ASSOCIATING DEATH DOMAIN-CONTAINING PROTEIN FADD"/>
    <property type="match status" value="1"/>
</dbReference>
<dbReference type="InterPro" id="IPR011029">
    <property type="entry name" value="DEATH-like_dom_sf"/>
</dbReference>
<accession>C3Y797</accession>
<dbReference type="SMART" id="SM00005">
    <property type="entry name" value="DEATH"/>
    <property type="match status" value="1"/>
</dbReference>
<sequence>MGFHMRVRLYASNVRKPIVDWVGSLRDCRRFPPRRSPVALGSFSITQVLNRLAGEVGSRQWKKIAREIGLTDPEIDAIEDCERTNLHEKVYQTFRRWRMKNGRRATLDVLAGHLRAIKMTALAEKLEDIQNQNG</sequence>
<dbReference type="Pfam" id="PF00531">
    <property type="entry name" value="Death"/>
    <property type="match status" value="1"/>
</dbReference>